<organism evidence="1 2">
    <name type="scientific">Ephemerocybe angulata</name>
    <dbReference type="NCBI Taxonomy" id="980116"/>
    <lineage>
        <taxon>Eukaryota</taxon>
        <taxon>Fungi</taxon>
        <taxon>Dikarya</taxon>
        <taxon>Basidiomycota</taxon>
        <taxon>Agaricomycotina</taxon>
        <taxon>Agaricomycetes</taxon>
        <taxon>Agaricomycetidae</taxon>
        <taxon>Agaricales</taxon>
        <taxon>Agaricineae</taxon>
        <taxon>Psathyrellaceae</taxon>
        <taxon>Ephemerocybe</taxon>
    </lineage>
</organism>
<evidence type="ECO:0000313" key="2">
    <source>
        <dbReference type="Proteomes" id="UP000521943"/>
    </source>
</evidence>
<protein>
    <submittedName>
        <fullName evidence="1">Uncharacterized protein</fullName>
    </submittedName>
</protein>
<name>A0A8H6HAJ6_9AGAR</name>
<dbReference type="Proteomes" id="UP000521943">
    <property type="component" value="Unassembled WGS sequence"/>
</dbReference>
<accession>A0A8H6HAJ6</accession>
<dbReference type="EMBL" id="JACGCI010000187">
    <property type="protein sequence ID" value="KAF6742328.1"/>
    <property type="molecule type" value="Genomic_DNA"/>
</dbReference>
<dbReference type="OrthoDB" id="3066634at2759"/>
<keyword evidence="2" id="KW-1185">Reference proteome</keyword>
<gene>
    <name evidence="1" type="ORF">DFP72DRAFT_860595</name>
</gene>
<proteinExistence type="predicted"/>
<dbReference type="Pfam" id="PF14223">
    <property type="entry name" value="Retrotran_gag_2"/>
    <property type="match status" value="1"/>
</dbReference>
<comment type="caution">
    <text evidence="1">The sequence shown here is derived from an EMBL/GenBank/DDBJ whole genome shotgun (WGS) entry which is preliminary data.</text>
</comment>
<evidence type="ECO:0000313" key="1">
    <source>
        <dbReference type="EMBL" id="KAF6742328.1"/>
    </source>
</evidence>
<dbReference type="AlphaFoldDB" id="A0A8H6HAJ6"/>
<reference evidence="1 2" key="1">
    <citation type="submission" date="2020-07" db="EMBL/GenBank/DDBJ databases">
        <title>Comparative genomics of pyrophilous fungi reveals a link between fire events and developmental genes.</title>
        <authorList>
            <consortium name="DOE Joint Genome Institute"/>
            <person name="Steindorff A.S."/>
            <person name="Carver A."/>
            <person name="Calhoun S."/>
            <person name="Stillman K."/>
            <person name="Liu H."/>
            <person name="Lipzen A."/>
            <person name="Pangilinan J."/>
            <person name="Labutti K."/>
            <person name="Bruns T.D."/>
            <person name="Grigoriev I.V."/>
        </authorList>
    </citation>
    <scope>NUCLEOTIDE SEQUENCE [LARGE SCALE GENOMIC DNA]</scope>
    <source>
        <strain evidence="1 2">CBS 144469</strain>
    </source>
</reference>
<sequence>MSLAAAITGILPSVPILDNTNWFIWSKKFKKFFIGAGVPQVTPGTTIDNAKLKAEFNRVDAQLVAFVYSKEYQYLIEDCSSASVAWAALKKHFEKSTMGHRMAARHKFYNIYHDPSLSISQYI</sequence>